<keyword evidence="6" id="KW-0472">Membrane</keyword>
<dbReference type="InterPro" id="IPR005225">
    <property type="entry name" value="Small_GTP-bd"/>
</dbReference>
<dbReference type="SMART" id="SM00175">
    <property type="entry name" value="RAB"/>
    <property type="match status" value="1"/>
</dbReference>
<keyword evidence="8" id="KW-0636">Prenylation</keyword>
<organism evidence="10 11">
    <name type="scientific">Nesidiocoris tenuis</name>
    <dbReference type="NCBI Taxonomy" id="355587"/>
    <lineage>
        <taxon>Eukaryota</taxon>
        <taxon>Metazoa</taxon>
        <taxon>Ecdysozoa</taxon>
        <taxon>Arthropoda</taxon>
        <taxon>Hexapoda</taxon>
        <taxon>Insecta</taxon>
        <taxon>Pterygota</taxon>
        <taxon>Neoptera</taxon>
        <taxon>Paraneoptera</taxon>
        <taxon>Hemiptera</taxon>
        <taxon>Heteroptera</taxon>
        <taxon>Panheteroptera</taxon>
        <taxon>Cimicomorpha</taxon>
        <taxon>Miridae</taxon>
        <taxon>Dicyphina</taxon>
        <taxon>Nesidiocoris</taxon>
    </lineage>
</organism>
<dbReference type="PROSITE" id="PS51421">
    <property type="entry name" value="RAS"/>
    <property type="match status" value="1"/>
</dbReference>
<accession>A0A6H5GJT5</accession>
<evidence type="ECO:0000256" key="5">
    <source>
        <dbReference type="ARBA" id="ARBA00023134"/>
    </source>
</evidence>
<dbReference type="PANTHER" id="PTHR46149">
    <property type="entry name" value="MIP08469P"/>
    <property type="match status" value="1"/>
</dbReference>
<dbReference type="GO" id="GO:0005886">
    <property type="term" value="C:plasma membrane"/>
    <property type="evidence" value="ECO:0007669"/>
    <property type="project" value="UniProtKB-SubCell"/>
</dbReference>
<dbReference type="Pfam" id="PF00071">
    <property type="entry name" value="Ras"/>
    <property type="match status" value="1"/>
</dbReference>
<dbReference type="NCBIfam" id="TIGR00231">
    <property type="entry name" value="small_GTP"/>
    <property type="match status" value="1"/>
</dbReference>
<evidence type="ECO:0000256" key="2">
    <source>
        <dbReference type="ARBA" id="ARBA00022475"/>
    </source>
</evidence>
<evidence type="ECO:0000256" key="4">
    <source>
        <dbReference type="ARBA" id="ARBA00022741"/>
    </source>
</evidence>
<dbReference type="SMART" id="SM00174">
    <property type="entry name" value="RHO"/>
    <property type="match status" value="1"/>
</dbReference>
<sequence length="255" mass="28133">MQPYLVHRNETHGEEDDDDKTTTASSSSKHKIVVLGGAKVGKSSIISQFLYTTFSTKYKRTIEEMHREEFNVNGVRLELEILDTAGALEFPAMRALSISSGDAFILVYSAVDPPSFDEARVIRDQILEIKGSGAVPIVVVANKIDLLDDHDGETVSSKTTESIVTVDWENGFVETSAKDNVNVTQVFKELLVQAKVKYNLSPALRRRRRQSLPPQQPGSAQTPSHPAIPSPDQLAHLHSIREKHTGGKRNSCVIS</sequence>
<keyword evidence="3" id="KW-0488">Methylation</keyword>
<dbReference type="AlphaFoldDB" id="A0A6H5GJT5"/>
<comment type="subcellular location">
    <subcellularLocation>
        <location evidence="1">Cell membrane</location>
        <topology evidence="1">Lipid-anchor</topology>
    </subcellularLocation>
</comment>
<dbReference type="FunFam" id="3.40.50.300:FF:000475">
    <property type="entry name" value="GTP-binding protein Rhes"/>
    <property type="match status" value="1"/>
</dbReference>
<gene>
    <name evidence="10" type="ORF">NTEN_LOCUS8997</name>
</gene>
<dbReference type="EMBL" id="CADCXU010013502">
    <property type="protein sequence ID" value="CAB0003469.1"/>
    <property type="molecule type" value="Genomic_DNA"/>
</dbReference>
<dbReference type="GO" id="GO:0005525">
    <property type="term" value="F:GTP binding"/>
    <property type="evidence" value="ECO:0007669"/>
    <property type="project" value="UniProtKB-KW"/>
</dbReference>
<dbReference type="OrthoDB" id="265044at2759"/>
<dbReference type="InterPro" id="IPR027417">
    <property type="entry name" value="P-loop_NTPase"/>
</dbReference>
<keyword evidence="7" id="KW-0449">Lipoprotein</keyword>
<name>A0A6H5GJT5_9HEMI</name>
<dbReference type="InterPro" id="IPR052236">
    <property type="entry name" value="Small_GTPase_RasD"/>
</dbReference>
<evidence type="ECO:0000256" key="1">
    <source>
        <dbReference type="ARBA" id="ARBA00004193"/>
    </source>
</evidence>
<comment type="similarity">
    <text evidence="9">Belongs to the small GTPase superfamily. RasD family.</text>
</comment>
<keyword evidence="5" id="KW-0342">GTP-binding</keyword>
<keyword evidence="11" id="KW-1185">Reference proteome</keyword>
<protein>
    <submittedName>
        <fullName evidence="10">Uncharacterized protein</fullName>
    </submittedName>
</protein>
<dbReference type="PANTHER" id="PTHR46149:SF7">
    <property type="entry name" value="GTP-BINDING PROTEIN DI-RAS2"/>
    <property type="match status" value="1"/>
</dbReference>
<reference evidence="10 11" key="1">
    <citation type="submission" date="2020-02" db="EMBL/GenBank/DDBJ databases">
        <authorList>
            <person name="Ferguson B K."/>
        </authorList>
    </citation>
    <scope>NUCLEOTIDE SEQUENCE [LARGE SCALE GENOMIC DNA]</scope>
</reference>
<keyword evidence="2" id="KW-1003">Cell membrane</keyword>
<dbReference type="SMART" id="SM00173">
    <property type="entry name" value="RAS"/>
    <property type="match status" value="1"/>
</dbReference>
<evidence type="ECO:0000313" key="10">
    <source>
        <dbReference type="EMBL" id="CAB0003469.1"/>
    </source>
</evidence>
<dbReference type="Proteomes" id="UP000479000">
    <property type="component" value="Unassembled WGS sequence"/>
</dbReference>
<dbReference type="GO" id="GO:0003924">
    <property type="term" value="F:GTPase activity"/>
    <property type="evidence" value="ECO:0007669"/>
    <property type="project" value="InterPro"/>
</dbReference>
<dbReference type="PRINTS" id="PR00449">
    <property type="entry name" value="RASTRNSFRMNG"/>
</dbReference>
<dbReference type="Gene3D" id="3.40.50.300">
    <property type="entry name" value="P-loop containing nucleotide triphosphate hydrolases"/>
    <property type="match status" value="1"/>
</dbReference>
<evidence type="ECO:0000256" key="8">
    <source>
        <dbReference type="ARBA" id="ARBA00023289"/>
    </source>
</evidence>
<dbReference type="PROSITE" id="PS51419">
    <property type="entry name" value="RAB"/>
    <property type="match status" value="1"/>
</dbReference>
<dbReference type="InterPro" id="IPR001806">
    <property type="entry name" value="Small_GTPase"/>
</dbReference>
<evidence type="ECO:0000313" key="11">
    <source>
        <dbReference type="Proteomes" id="UP000479000"/>
    </source>
</evidence>
<dbReference type="SUPFAM" id="SSF52540">
    <property type="entry name" value="P-loop containing nucleoside triphosphate hydrolases"/>
    <property type="match status" value="1"/>
</dbReference>
<evidence type="ECO:0000256" key="9">
    <source>
        <dbReference type="ARBA" id="ARBA00038061"/>
    </source>
</evidence>
<evidence type="ECO:0000256" key="7">
    <source>
        <dbReference type="ARBA" id="ARBA00023288"/>
    </source>
</evidence>
<evidence type="ECO:0000256" key="6">
    <source>
        <dbReference type="ARBA" id="ARBA00023136"/>
    </source>
</evidence>
<proteinExistence type="inferred from homology"/>
<keyword evidence="4" id="KW-0547">Nucleotide-binding</keyword>
<evidence type="ECO:0000256" key="3">
    <source>
        <dbReference type="ARBA" id="ARBA00022481"/>
    </source>
</evidence>